<accession>A0A3A9APG9</accession>
<gene>
    <name evidence="5" type="ORF">D7V94_04860</name>
</gene>
<dbReference type="PANTHER" id="PTHR43401">
    <property type="entry name" value="L-THREONINE 3-DEHYDROGENASE"/>
    <property type="match status" value="1"/>
</dbReference>
<dbReference type="InterPro" id="IPR013154">
    <property type="entry name" value="ADH-like_N"/>
</dbReference>
<dbReference type="GO" id="GO:0016491">
    <property type="term" value="F:oxidoreductase activity"/>
    <property type="evidence" value="ECO:0007669"/>
    <property type="project" value="UniProtKB-KW"/>
</dbReference>
<dbReference type="SUPFAM" id="SSF51735">
    <property type="entry name" value="NAD(P)-binding Rossmann-fold domains"/>
    <property type="match status" value="1"/>
</dbReference>
<evidence type="ECO:0000313" key="5">
    <source>
        <dbReference type="EMBL" id="RKI93292.1"/>
    </source>
</evidence>
<dbReference type="InterPro" id="IPR036291">
    <property type="entry name" value="NAD(P)-bd_dom_sf"/>
</dbReference>
<dbReference type="EMBL" id="RAYQ01000003">
    <property type="protein sequence ID" value="RKI93292.1"/>
    <property type="molecule type" value="Genomic_DNA"/>
</dbReference>
<sequence>MVKTKTAVLMEPGRFEIQEKDIAPKPDEVIVRVEVCGLCNWELNHFKGFIGNFPMTLGHEWAGIVVETGSDTTKLKIGDKVTVLPDRLEGFSQYAAVGEEFCFLLNDDIDMKKAFLEPLKCVTTVLHAASPKVGDYGIVTGCGPMGLWCIQALKGQLLAGLIAIDIDDEKLALAAKMGAGAVINSRKENAPQRIREITNGHMADFVIEGTGLPALMEACADYMKSGPARLCIMSYYESGMTNFDFRKFLDKGTTIFTPHPVSEPFPLDTARRAAALINNGSFHMDDMISHTFRLDEIQEAFLTLSRKPRGFIKGVVYPND</sequence>
<dbReference type="Gene3D" id="3.90.180.10">
    <property type="entry name" value="Medium-chain alcohol dehydrogenases, catalytic domain"/>
    <property type="match status" value="2"/>
</dbReference>
<dbReference type="Pfam" id="PF00107">
    <property type="entry name" value="ADH_zinc_N"/>
    <property type="match status" value="1"/>
</dbReference>
<dbReference type="Proteomes" id="UP000280696">
    <property type="component" value="Unassembled WGS sequence"/>
</dbReference>
<dbReference type="InterPro" id="IPR013149">
    <property type="entry name" value="ADH-like_C"/>
</dbReference>
<name>A0A3A9APG9_9FIRM</name>
<keyword evidence="6" id="KW-1185">Reference proteome</keyword>
<proteinExistence type="predicted"/>
<dbReference type="GO" id="GO:0046872">
    <property type="term" value="F:metal ion binding"/>
    <property type="evidence" value="ECO:0007669"/>
    <property type="project" value="UniProtKB-KW"/>
</dbReference>
<evidence type="ECO:0000256" key="1">
    <source>
        <dbReference type="ARBA" id="ARBA00022723"/>
    </source>
</evidence>
<protein>
    <recommendedName>
        <fullName evidence="4">Enoyl reductase (ER) domain-containing protein</fullName>
    </recommendedName>
</protein>
<dbReference type="OrthoDB" id="9806940at2"/>
<dbReference type="SUPFAM" id="SSF50129">
    <property type="entry name" value="GroES-like"/>
    <property type="match status" value="1"/>
</dbReference>
<comment type="caution">
    <text evidence="5">The sequence shown here is derived from an EMBL/GenBank/DDBJ whole genome shotgun (WGS) entry which is preliminary data.</text>
</comment>
<dbReference type="InterPro" id="IPR011032">
    <property type="entry name" value="GroES-like_sf"/>
</dbReference>
<keyword evidence="2" id="KW-0862">Zinc</keyword>
<dbReference type="InterPro" id="IPR050129">
    <property type="entry name" value="Zn_alcohol_dh"/>
</dbReference>
<reference evidence="5 6" key="1">
    <citation type="submission" date="2018-09" db="EMBL/GenBank/DDBJ databases">
        <title>Murine metabolic-syndrome-specific gut microbial biobank.</title>
        <authorList>
            <person name="Liu C."/>
        </authorList>
    </citation>
    <scope>NUCLEOTIDE SEQUENCE [LARGE SCALE GENOMIC DNA]</scope>
    <source>
        <strain evidence="5 6">0.1xD8-82</strain>
    </source>
</reference>
<dbReference type="PANTHER" id="PTHR43401:SF2">
    <property type="entry name" value="L-THREONINE 3-DEHYDROGENASE"/>
    <property type="match status" value="1"/>
</dbReference>
<evidence type="ECO:0000259" key="4">
    <source>
        <dbReference type="SMART" id="SM00829"/>
    </source>
</evidence>
<dbReference type="RefSeq" id="WP_120467300.1">
    <property type="nucleotide sequence ID" value="NZ_CATAJS010000041.1"/>
</dbReference>
<dbReference type="Pfam" id="PF08240">
    <property type="entry name" value="ADH_N"/>
    <property type="match status" value="1"/>
</dbReference>
<evidence type="ECO:0000256" key="2">
    <source>
        <dbReference type="ARBA" id="ARBA00022833"/>
    </source>
</evidence>
<dbReference type="InterPro" id="IPR020843">
    <property type="entry name" value="ER"/>
</dbReference>
<feature type="domain" description="Enoyl reductase (ER)" evidence="4">
    <location>
        <begin position="13"/>
        <end position="316"/>
    </location>
</feature>
<keyword evidence="1" id="KW-0479">Metal-binding</keyword>
<organism evidence="5 6">
    <name type="scientific">Parablautia intestinalis</name>
    <dbReference type="NCBI Taxonomy" id="2320100"/>
    <lineage>
        <taxon>Bacteria</taxon>
        <taxon>Bacillati</taxon>
        <taxon>Bacillota</taxon>
        <taxon>Clostridia</taxon>
        <taxon>Lachnospirales</taxon>
        <taxon>Lachnospiraceae</taxon>
        <taxon>Parablautia</taxon>
    </lineage>
</organism>
<dbReference type="Gene3D" id="3.40.50.720">
    <property type="entry name" value="NAD(P)-binding Rossmann-like Domain"/>
    <property type="match status" value="1"/>
</dbReference>
<keyword evidence="3" id="KW-0560">Oxidoreductase</keyword>
<evidence type="ECO:0000313" key="6">
    <source>
        <dbReference type="Proteomes" id="UP000280696"/>
    </source>
</evidence>
<dbReference type="AlphaFoldDB" id="A0A3A9APG9"/>
<evidence type="ECO:0000256" key="3">
    <source>
        <dbReference type="ARBA" id="ARBA00023002"/>
    </source>
</evidence>
<dbReference type="SMART" id="SM00829">
    <property type="entry name" value="PKS_ER"/>
    <property type="match status" value="1"/>
</dbReference>